<feature type="compositionally biased region" description="Acidic residues" evidence="7">
    <location>
        <begin position="830"/>
        <end position="841"/>
    </location>
</feature>
<dbReference type="EMBL" id="KV425588">
    <property type="protein sequence ID" value="KZT23120.1"/>
    <property type="molecule type" value="Genomic_DNA"/>
</dbReference>
<feature type="region of interest" description="Disordered" evidence="7">
    <location>
        <begin position="527"/>
        <end position="601"/>
    </location>
</feature>
<keyword evidence="10" id="KW-1185">Reference proteome</keyword>
<keyword evidence="3 6" id="KW-0547">Nucleotide-binding</keyword>
<dbReference type="CDD" id="cd14008">
    <property type="entry name" value="STKc_LKB1_CaMKK"/>
    <property type="match status" value="1"/>
</dbReference>
<dbReference type="GO" id="GO:0007165">
    <property type="term" value="P:signal transduction"/>
    <property type="evidence" value="ECO:0007669"/>
    <property type="project" value="TreeGrafter"/>
</dbReference>
<dbReference type="InterPro" id="IPR017441">
    <property type="entry name" value="Protein_kinase_ATP_BS"/>
</dbReference>
<feature type="compositionally biased region" description="Low complexity" evidence="7">
    <location>
        <begin position="627"/>
        <end position="642"/>
    </location>
</feature>
<protein>
    <submittedName>
        <fullName evidence="9">Kinase-like protein</fullName>
    </submittedName>
</protein>
<keyword evidence="5 6" id="KW-0067">ATP-binding</keyword>
<keyword evidence="1" id="KW-0723">Serine/threonine-protein kinase</keyword>
<name>A0A165QZX2_9AGAM</name>
<accession>A0A165QZX2</accession>
<dbReference type="Pfam" id="PF00069">
    <property type="entry name" value="Pkinase"/>
    <property type="match status" value="1"/>
</dbReference>
<dbReference type="InterPro" id="IPR011009">
    <property type="entry name" value="Kinase-like_dom_sf"/>
</dbReference>
<dbReference type="PANTHER" id="PTHR43895">
    <property type="entry name" value="CALCIUM/CALMODULIN-DEPENDENT PROTEIN KINASE KINASE-RELATED"/>
    <property type="match status" value="1"/>
</dbReference>
<dbReference type="PROSITE" id="PS50011">
    <property type="entry name" value="PROTEIN_KINASE_DOM"/>
    <property type="match status" value="1"/>
</dbReference>
<dbReference type="GO" id="GO:0005524">
    <property type="term" value="F:ATP binding"/>
    <property type="evidence" value="ECO:0007669"/>
    <property type="project" value="UniProtKB-UniRule"/>
</dbReference>
<feature type="region of interest" description="Disordered" evidence="7">
    <location>
        <begin position="798"/>
        <end position="866"/>
    </location>
</feature>
<dbReference type="STRING" id="1314782.A0A165QZX2"/>
<feature type="binding site" evidence="6">
    <location>
        <position position="77"/>
    </location>
    <ligand>
        <name>ATP</name>
        <dbReference type="ChEBI" id="CHEBI:30616"/>
    </ligand>
</feature>
<dbReference type="PROSITE" id="PS00107">
    <property type="entry name" value="PROTEIN_KINASE_ATP"/>
    <property type="match status" value="1"/>
</dbReference>
<evidence type="ECO:0000256" key="6">
    <source>
        <dbReference type="PROSITE-ProRule" id="PRU10141"/>
    </source>
</evidence>
<dbReference type="PROSITE" id="PS00108">
    <property type="entry name" value="PROTEIN_KINASE_ST"/>
    <property type="match status" value="1"/>
</dbReference>
<dbReference type="GO" id="GO:0004674">
    <property type="term" value="F:protein serine/threonine kinase activity"/>
    <property type="evidence" value="ECO:0007669"/>
    <property type="project" value="UniProtKB-KW"/>
</dbReference>
<dbReference type="SUPFAM" id="SSF56112">
    <property type="entry name" value="Protein kinase-like (PK-like)"/>
    <property type="match status" value="1"/>
</dbReference>
<dbReference type="Gene3D" id="3.30.200.20">
    <property type="entry name" value="Phosphorylase Kinase, domain 1"/>
    <property type="match status" value="1"/>
</dbReference>
<feature type="compositionally biased region" description="Low complexity" evidence="7">
    <location>
        <begin position="566"/>
        <end position="579"/>
    </location>
</feature>
<keyword evidence="4 9" id="KW-0418">Kinase</keyword>
<feature type="domain" description="Protein kinase" evidence="8">
    <location>
        <begin position="47"/>
        <end position="393"/>
    </location>
</feature>
<dbReference type="InterPro" id="IPR008271">
    <property type="entry name" value="Ser/Thr_kinase_AS"/>
</dbReference>
<feature type="region of interest" description="Disordered" evidence="7">
    <location>
        <begin position="84"/>
        <end position="111"/>
    </location>
</feature>
<dbReference type="OrthoDB" id="68483at2759"/>
<dbReference type="PANTHER" id="PTHR43895:SF152">
    <property type="entry name" value="SERINE_THREONINE-PROTEIN KINASE TOS3"/>
    <property type="match status" value="1"/>
</dbReference>
<dbReference type="Gene3D" id="1.10.510.10">
    <property type="entry name" value="Transferase(Phosphotransferase) domain 1"/>
    <property type="match status" value="1"/>
</dbReference>
<gene>
    <name evidence="9" type="ORF">NEOLEDRAFT_1243428</name>
</gene>
<feature type="compositionally biased region" description="Basic and acidic residues" evidence="7">
    <location>
        <begin position="18"/>
        <end position="27"/>
    </location>
</feature>
<evidence type="ECO:0000256" key="5">
    <source>
        <dbReference type="ARBA" id="ARBA00022840"/>
    </source>
</evidence>
<evidence type="ECO:0000313" key="10">
    <source>
        <dbReference type="Proteomes" id="UP000076761"/>
    </source>
</evidence>
<feature type="region of interest" description="Disordered" evidence="7">
    <location>
        <begin position="1"/>
        <end position="27"/>
    </location>
</feature>
<feature type="compositionally biased region" description="Basic and acidic residues" evidence="7">
    <location>
        <begin position="587"/>
        <end position="598"/>
    </location>
</feature>
<organism evidence="9 10">
    <name type="scientific">Neolentinus lepideus HHB14362 ss-1</name>
    <dbReference type="NCBI Taxonomy" id="1314782"/>
    <lineage>
        <taxon>Eukaryota</taxon>
        <taxon>Fungi</taxon>
        <taxon>Dikarya</taxon>
        <taxon>Basidiomycota</taxon>
        <taxon>Agaricomycotina</taxon>
        <taxon>Agaricomycetes</taxon>
        <taxon>Gloeophyllales</taxon>
        <taxon>Gloeophyllaceae</taxon>
        <taxon>Neolentinus</taxon>
    </lineage>
</organism>
<reference evidence="9 10" key="1">
    <citation type="journal article" date="2016" name="Mol. Biol. Evol.">
        <title>Comparative Genomics of Early-Diverging Mushroom-Forming Fungi Provides Insights into the Origins of Lignocellulose Decay Capabilities.</title>
        <authorList>
            <person name="Nagy L.G."/>
            <person name="Riley R."/>
            <person name="Tritt A."/>
            <person name="Adam C."/>
            <person name="Daum C."/>
            <person name="Floudas D."/>
            <person name="Sun H."/>
            <person name="Yadav J.S."/>
            <person name="Pangilinan J."/>
            <person name="Larsson K.H."/>
            <person name="Matsuura K."/>
            <person name="Barry K."/>
            <person name="Labutti K."/>
            <person name="Kuo R."/>
            <person name="Ohm R.A."/>
            <person name="Bhattacharya S.S."/>
            <person name="Shirouzu T."/>
            <person name="Yoshinaga Y."/>
            <person name="Martin F.M."/>
            <person name="Grigoriev I.V."/>
            <person name="Hibbett D.S."/>
        </authorList>
    </citation>
    <scope>NUCLEOTIDE SEQUENCE [LARGE SCALE GENOMIC DNA]</scope>
    <source>
        <strain evidence="9 10">HHB14362 ss-1</strain>
    </source>
</reference>
<dbReference type="InterPro" id="IPR000719">
    <property type="entry name" value="Prot_kinase_dom"/>
</dbReference>
<dbReference type="AlphaFoldDB" id="A0A165QZX2"/>
<evidence type="ECO:0000256" key="1">
    <source>
        <dbReference type="ARBA" id="ARBA00022527"/>
    </source>
</evidence>
<evidence type="ECO:0000259" key="8">
    <source>
        <dbReference type="PROSITE" id="PS50011"/>
    </source>
</evidence>
<evidence type="ECO:0000256" key="3">
    <source>
        <dbReference type="ARBA" id="ARBA00022741"/>
    </source>
</evidence>
<evidence type="ECO:0000256" key="7">
    <source>
        <dbReference type="SAM" id="MobiDB-lite"/>
    </source>
</evidence>
<keyword evidence="2" id="KW-0808">Transferase</keyword>
<feature type="region of interest" description="Disordered" evidence="7">
    <location>
        <begin position="615"/>
        <end position="651"/>
    </location>
</feature>
<dbReference type="InParanoid" id="A0A165QZX2"/>
<evidence type="ECO:0000256" key="4">
    <source>
        <dbReference type="ARBA" id="ARBA00022777"/>
    </source>
</evidence>
<evidence type="ECO:0000256" key="2">
    <source>
        <dbReference type="ARBA" id="ARBA00022679"/>
    </source>
</evidence>
<sequence>MADGSLPQDSPASMDGHTPLDPEDGVRMTGNIRERYTDSGLPVINQYIRGPMVGKGQHGDVYLAWDLLNDRQPVAIKAVRRKNPRAEKMKKLRRPSNIPSSPHLPLTERLSSTEQKIRKEIAIMKKLRHAHIVRLLEVIDDKLYSRIFMVMEFLGGGEVKWRNRNGRPVLRVDQSRRIIRDVILGLEYLHYQGIIHRDIKPANLMYTSDRRTVKITDFGVSHFSYAQRLASAGQRNLSVTGDSTDDPVLMDESDLSRTAGTPAFMAPEVIYDIGTMSADGATSVTPLTPPKRAISKAIDVWALGVTLYCLLFGTTPFFDEDMNEYPVYQMICNQDWDLPPTMGSDQVESGPRHAPRTKHDTQGNVVVRLLERLLEKDAEKRITLEQVKRCSWFLRDIPNADAWLRETSPSNEEQVRVTDDDASDAMSDVRFRWTRRLTRPISYLWKTVRTQRSFRSKQDDDEEELNRVGLRSAPHVLVGRAKTVSARPSTSAGPHKTRRLAPIVPEYNNQSSPDVVSHIRSRSIERYPTTRHQSVQIAGSFGKARRGSETLLVPRSRNVVPASPQSGYSAHSASPTSSSLGDQDSPYSEKKPVEEPSRNRFSLSSWIPAGLRASRNTTYNGPAPHEASTSASLPVSSSPSPRAAHRGTRSPVADLYARRSEEAFAVRQKNTSERVSESLTAARRASSWGETADYARHSEDVTSIHSADQWETSGVDKEVMNLGAGGVLLNEPIHPAASAIRLVTPGVPQPLTPIHPQTERVFCEAADPVPHDLIRQVQAHPRSRTTSPLTQEVYSLNDRYQDYEDDSSSFFDRNSDDDERPPLNTSQLYNEEDDESDDDAIPLEVRRRRPSVSVTLASPPPDSSEE</sequence>
<dbReference type="Proteomes" id="UP000076761">
    <property type="component" value="Unassembled WGS sequence"/>
</dbReference>
<proteinExistence type="predicted"/>
<dbReference type="SMART" id="SM00220">
    <property type="entry name" value="S_TKc"/>
    <property type="match status" value="1"/>
</dbReference>
<evidence type="ECO:0000313" key="9">
    <source>
        <dbReference type="EMBL" id="KZT23120.1"/>
    </source>
</evidence>